<name>A0ABD1NF73_9FABA</name>
<comment type="caution">
    <text evidence="1">The sequence shown here is derived from an EMBL/GenBank/DDBJ whole genome shotgun (WGS) entry which is preliminary data.</text>
</comment>
<evidence type="ECO:0000313" key="2">
    <source>
        <dbReference type="Proteomes" id="UP001603857"/>
    </source>
</evidence>
<organism evidence="1 2">
    <name type="scientific">Flemingia macrophylla</name>
    <dbReference type="NCBI Taxonomy" id="520843"/>
    <lineage>
        <taxon>Eukaryota</taxon>
        <taxon>Viridiplantae</taxon>
        <taxon>Streptophyta</taxon>
        <taxon>Embryophyta</taxon>
        <taxon>Tracheophyta</taxon>
        <taxon>Spermatophyta</taxon>
        <taxon>Magnoliopsida</taxon>
        <taxon>eudicotyledons</taxon>
        <taxon>Gunneridae</taxon>
        <taxon>Pentapetalae</taxon>
        <taxon>rosids</taxon>
        <taxon>fabids</taxon>
        <taxon>Fabales</taxon>
        <taxon>Fabaceae</taxon>
        <taxon>Papilionoideae</taxon>
        <taxon>50 kb inversion clade</taxon>
        <taxon>NPAAA clade</taxon>
        <taxon>indigoferoid/millettioid clade</taxon>
        <taxon>Phaseoleae</taxon>
        <taxon>Flemingia</taxon>
    </lineage>
</organism>
<accession>A0ABD1NF73</accession>
<reference evidence="1 2" key="1">
    <citation type="submission" date="2024-08" db="EMBL/GenBank/DDBJ databases">
        <title>Insights into the chromosomal genome structure of Flemingia macrophylla.</title>
        <authorList>
            <person name="Ding Y."/>
            <person name="Zhao Y."/>
            <person name="Bi W."/>
            <person name="Wu M."/>
            <person name="Zhao G."/>
            <person name="Gong Y."/>
            <person name="Li W."/>
            <person name="Zhang P."/>
        </authorList>
    </citation>
    <scope>NUCLEOTIDE SEQUENCE [LARGE SCALE GENOMIC DNA]</scope>
    <source>
        <strain evidence="1">DYQJB</strain>
        <tissue evidence="1">Leaf</tissue>
    </source>
</reference>
<sequence length="73" mass="7928">MTSAPSLSENSSTRNSPLPNCDFSAFTIAPFRTWPSASTLPTHGSCYPANDPVWLRRSSSVCGVFRRGLVAHE</sequence>
<gene>
    <name evidence="1" type="ORF">Fmac_000203</name>
</gene>
<dbReference type="AlphaFoldDB" id="A0ABD1NF73"/>
<protein>
    <submittedName>
        <fullName evidence="1">Uncharacterized protein</fullName>
    </submittedName>
</protein>
<proteinExistence type="predicted"/>
<keyword evidence="2" id="KW-1185">Reference proteome</keyword>
<dbReference type="EMBL" id="JBGMDY010000001">
    <property type="protein sequence ID" value="KAL2346203.1"/>
    <property type="molecule type" value="Genomic_DNA"/>
</dbReference>
<dbReference type="Proteomes" id="UP001603857">
    <property type="component" value="Unassembled WGS sequence"/>
</dbReference>
<evidence type="ECO:0000313" key="1">
    <source>
        <dbReference type="EMBL" id="KAL2346203.1"/>
    </source>
</evidence>